<reference evidence="1 2" key="2">
    <citation type="journal article" date="2022" name="Mol. Biol. Evol.">
        <title>Comparative Genomics Reveals Insights into the Divergent Evolution of Astigmatic Mites and Household Pest Adaptations.</title>
        <authorList>
            <person name="Xiong Q."/>
            <person name="Wan A.T."/>
            <person name="Liu X."/>
            <person name="Fung C.S."/>
            <person name="Xiao X."/>
            <person name="Malainual N."/>
            <person name="Hou J."/>
            <person name="Wang L."/>
            <person name="Wang M."/>
            <person name="Yang K.Y."/>
            <person name="Cui Y."/>
            <person name="Leung E.L."/>
            <person name="Nong W."/>
            <person name="Shin S.K."/>
            <person name="Au S.W."/>
            <person name="Jeong K.Y."/>
            <person name="Chew F.T."/>
            <person name="Hui J.H."/>
            <person name="Leung T.F."/>
            <person name="Tungtrongchitr A."/>
            <person name="Zhong N."/>
            <person name="Liu Z."/>
            <person name="Tsui S.K."/>
        </authorList>
    </citation>
    <scope>NUCLEOTIDE SEQUENCE [LARGE SCALE GENOMIC DNA]</scope>
    <source>
        <strain evidence="1">Derp</strain>
    </source>
</reference>
<comment type="caution">
    <text evidence="1">The sequence shown here is derived from an EMBL/GenBank/DDBJ whole genome shotgun (WGS) entry which is preliminary data.</text>
</comment>
<reference evidence="1 2" key="1">
    <citation type="journal article" date="2018" name="J. Allergy Clin. Immunol.">
        <title>High-quality assembly of Dermatophagoides pteronyssinus genome and transcriptome reveals a wide range of novel allergens.</title>
        <authorList>
            <person name="Liu X.Y."/>
            <person name="Yang K.Y."/>
            <person name="Wang M.Q."/>
            <person name="Kwok J.S."/>
            <person name="Zeng X."/>
            <person name="Yang Z."/>
            <person name="Xiao X.J."/>
            <person name="Lau C.P."/>
            <person name="Li Y."/>
            <person name="Huang Z.M."/>
            <person name="Ba J.G."/>
            <person name="Yim A.K."/>
            <person name="Ouyang C.Y."/>
            <person name="Ngai S.M."/>
            <person name="Chan T.F."/>
            <person name="Leung E.L."/>
            <person name="Liu L."/>
            <person name="Liu Z.G."/>
            <person name="Tsui S.K."/>
        </authorList>
    </citation>
    <scope>NUCLEOTIDE SEQUENCE [LARGE SCALE GENOMIC DNA]</scope>
    <source>
        <strain evidence="1">Derp</strain>
    </source>
</reference>
<protein>
    <submittedName>
        <fullName evidence="1">Uncharacterized protein</fullName>
    </submittedName>
</protein>
<name>A0ABQ8JH84_DERPT</name>
<dbReference type="Proteomes" id="UP000887458">
    <property type="component" value="Unassembled WGS sequence"/>
</dbReference>
<evidence type="ECO:0000313" key="2">
    <source>
        <dbReference type="Proteomes" id="UP000887458"/>
    </source>
</evidence>
<keyword evidence="2" id="KW-1185">Reference proteome</keyword>
<evidence type="ECO:0000313" key="1">
    <source>
        <dbReference type="EMBL" id="KAH9421788.1"/>
    </source>
</evidence>
<gene>
    <name evidence="1" type="ORF">DERP_002076</name>
</gene>
<sequence>MNKLSIRHSFTSSDCISHNIYLNLFFYSQFTHKIITNGFLIRNPEDSLQILSRIKLIIYDDMIN</sequence>
<organism evidence="1 2">
    <name type="scientific">Dermatophagoides pteronyssinus</name>
    <name type="common">European house dust mite</name>
    <dbReference type="NCBI Taxonomy" id="6956"/>
    <lineage>
        <taxon>Eukaryota</taxon>
        <taxon>Metazoa</taxon>
        <taxon>Ecdysozoa</taxon>
        <taxon>Arthropoda</taxon>
        <taxon>Chelicerata</taxon>
        <taxon>Arachnida</taxon>
        <taxon>Acari</taxon>
        <taxon>Acariformes</taxon>
        <taxon>Sarcoptiformes</taxon>
        <taxon>Astigmata</taxon>
        <taxon>Psoroptidia</taxon>
        <taxon>Analgoidea</taxon>
        <taxon>Pyroglyphidae</taxon>
        <taxon>Dermatophagoidinae</taxon>
        <taxon>Dermatophagoides</taxon>
    </lineage>
</organism>
<dbReference type="EMBL" id="NJHN03000037">
    <property type="protein sequence ID" value="KAH9421788.1"/>
    <property type="molecule type" value="Genomic_DNA"/>
</dbReference>
<proteinExistence type="predicted"/>
<accession>A0ABQ8JH84</accession>